<dbReference type="GO" id="GO:0016810">
    <property type="term" value="F:hydrolase activity, acting on carbon-nitrogen (but not peptide) bonds"/>
    <property type="evidence" value="ECO:0007669"/>
    <property type="project" value="InterPro"/>
</dbReference>
<dbReference type="InterPro" id="IPR033932">
    <property type="entry name" value="YtcJ-like"/>
</dbReference>
<accession>A0A428WW73</accession>
<comment type="caution">
    <text evidence="2">The sequence shown here is derived from an EMBL/GenBank/DDBJ whole genome shotgun (WGS) entry which is preliminary data.</text>
</comment>
<dbReference type="Gene3D" id="2.30.40.10">
    <property type="entry name" value="Urease, subunit C, domain 1"/>
    <property type="match status" value="1"/>
</dbReference>
<dbReference type="SUPFAM" id="SSF51338">
    <property type="entry name" value="Composite domain of metallo-dependent hydrolases"/>
    <property type="match status" value="1"/>
</dbReference>
<reference evidence="2 3" key="1">
    <citation type="submission" date="2018-05" db="EMBL/GenBank/DDBJ databases">
        <title>Evolution of GPA BGCs.</title>
        <authorList>
            <person name="Waglechner N."/>
            <person name="Wright G.D."/>
        </authorList>
    </citation>
    <scope>NUCLEOTIDE SEQUENCE [LARGE SCALE GENOMIC DNA]</scope>
    <source>
        <strain evidence="2 3">DSM 5908</strain>
    </source>
</reference>
<dbReference type="Gene3D" id="3.20.20.140">
    <property type="entry name" value="Metal-dependent hydrolases"/>
    <property type="match status" value="1"/>
</dbReference>
<dbReference type="Proteomes" id="UP000286716">
    <property type="component" value="Unassembled WGS sequence"/>
</dbReference>
<evidence type="ECO:0000259" key="1">
    <source>
        <dbReference type="Pfam" id="PF07969"/>
    </source>
</evidence>
<dbReference type="PANTHER" id="PTHR22642">
    <property type="entry name" value="IMIDAZOLONEPROPIONASE"/>
    <property type="match status" value="1"/>
</dbReference>
<dbReference type="CDD" id="cd01300">
    <property type="entry name" value="YtcJ_like"/>
    <property type="match status" value="1"/>
</dbReference>
<proteinExistence type="predicted"/>
<keyword evidence="2" id="KW-0378">Hydrolase</keyword>
<gene>
    <name evidence="2" type="ORF">DMA12_08850</name>
</gene>
<feature type="domain" description="Amidohydrolase 3" evidence="1">
    <location>
        <begin position="48"/>
        <end position="526"/>
    </location>
</feature>
<dbReference type="PANTHER" id="PTHR22642:SF2">
    <property type="entry name" value="PROTEIN LONG AFTER FAR-RED 3"/>
    <property type="match status" value="1"/>
</dbReference>
<dbReference type="EMBL" id="QHHU01000010">
    <property type="protein sequence ID" value="RSM47326.1"/>
    <property type="molecule type" value="Genomic_DNA"/>
</dbReference>
<name>A0A428WW73_AMYBA</name>
<dbReference type="InterPro" id="IPR013108">
    <property type="entry name" value="Amidohydro_3"/>
</dbReference>
<keyword evidence="3" id="KW-1185">Reference proteome</keyword>
<protein>
    <submittedName>
        <fullName evidence="2">Amidohydrolase</fullName>
    </submittedName>
</protein>
<evidence type="ECO:0000313" key="2">
    <source>
        <dbReference type="EMBL" id="RSM47326.1"/>
    </source>
</evidence>
<dbReference type="RefSeq" id="WP_020639021.1">
    <property type="nucleotide sequence ID" value="NZ_QHHU01000010.1"/>
</dbReference>
<dbReference type="InterPro" id="IPR032466">
    <property type="entry name" value="Metal_Hydrolase"/>
</dbReference>
<dbReference type="SUPFAM" id="SSF51556">
    <property type="entry name" value="Metallo-dependent hydrolases"/>
    <property type="match status" value="1"/>
</dbReference>
<evidence type="ECO:0000313" key="3">
    <source>
        <dbReference type="Proteomes" id="UP000286716"/>
    </source>
</evidence>
<dbReference type="OrthoDB" id="3173428at2"/>
<dbReference type="Pfam" id="PF07969">
    <property type="entry name" value="Amidohydro_3"/>
    <property type="match status" value="1"/>
</dbReference>
<dbReference type="AlphaFoldDB" id="A0A428WW73"/>
<sequence length="528" mass="55616">MNLVLCADTVHTLAGDDRPVQAIAITGGVVTAVGTRRDVRDWRGPGTEVVDLGGATVTPGLIDAHTHPVMGVQLTADVDLSAARSLDEVEHLLATAAAGRAPDEWLQAWGLDPNVFGDRPVTSAPIEAAVGGRPAFVRLFDAHSALATPAALRIAGVDGPRRFAQRSSVVCDEDGRPTGLLLEAAAMDLVTAHVPRQPVADRAARLRALLGEMAATGLTGGHVMDLLGDSAEVVAAAEDLGDLPLRLRFAPWCEPGAEAEQLAELIALQGRGGRRWEIGGVKFFIDGTIDNGTAWLEEPDAHGESTDSFWTDPAAYTKAVHVLAAAGVPTATHAIGDAAVRYALDTLDGLDSPAAAPHRIEHIETLPTELIGRFRRQGVVASMQPAHTHFTRADHTDNWSSRLGHERADRGWRCRDLRDAGVPVVLGSDWPIAPFDPRGTLAAAQLRRPAGEPEIPPVQPHQGLTPLMALEGYTSLAAAAAGAIGGITIGARADLTAFTLDPLRTAPDELADAPIAMTIVDGTIIHRR</sequence>
<organism evidence="2 3">
    <name type="scientific">Amycolatopsis balhimycina DSM 5908</name>
    <dbReference type="NCBI Taxonomy" id="1081091"/>
    <lineage>
        <taxon>Bacteria</taxon>
        <taxon>Bacillati</taxon>
        <taxon>Actinomycetota</taxon>
        <taxon>Actinomycetes</taxon>
        <taxon>Pseudonocardiales</taxon>
        <taxon>Pseudonocardiaceae</taxon>
        <taxon>Amycolatopsis</taxon>
    </lineage>
</organism>
<dbReference type="Gene3D" id="3.10.310.70">
    <property type="match status" value="1"/>
</dbReference>
<dbReference type="InterPro" id="IPR011059">
    <property type="entry name" value="Metal-dep_hydrolase_composite"/>
</dbReference>